<evidence type="ECO:0000313" key="3">
    <source>
        <dbReference type="Proteomes" id="UP001341840"/>
    </source>
</evidence>
<feature type="compositionally biased region" description="Pro residues" evidence="1">
    <location>
        <begin position="403"/>
        <end position="415"/>
    </location>
</feature>
<protein>
    <submittedName>
        <fullName evidence="2">Uncharacterized protein</fullName>
    </submittedName>
</protein>
<feature type="region of interest" description="Disordered" evidence="1">
    <location>
        <begin position="781"/>
        <end position="804"/>
    </location>
</feature>
<feature type="compositionally biased region" description="Basic and acidic residues" evidence="1">
    <location>
        <begin position="200"/>
        <end position="212"/>
    </location>
</feature>
<feature type="region of interest" description="Disordered" evidence="1">
    <location>
        <begin position="436"/>
        <end position="571"/>
    </location>
</feature>
<feature type="compositionally biased region" description="Polar residues" evidence="1">
    <location>
        <begin position="1"/>
        <end position="24"/>
    </location>
</feature>
<feature type="compositionally biased region" description="Basic and acidic residues" evidence="1">
    <location>
        <begin position="452"/>
        <end position="472"/>
    </location>
</feature>
<keyword evidence="3" id="KW-1185">Reference proteome</keyword>
<feature type="region of interest" description="Disordered" evidence="1">
    <location>
        <begin position="403"/>
        <end position="423"/>
    </location>
</feature>
<dbReference type="InterPro" id="IPR053098">
    <property type="entry name" value="Petuviruses_polyprotein"/>
</dbReference>
<feature type="region of interest" description="Disordered" evidence="1">
    <location>
        <begin position="184"/>
        <end position="227"/>
    </location>
</feature>
<feature type="region of interest" description="Disordered" evidence="1">
    <location>
        <begin position="1"/>
        <end position="29"/>
    </location>
</feature>
<accession>A0ABU6QJE5</accession>
<dbReference type="PANTHER" id="PTHR48435">
    <property type="entry name" value="POLYPROTEIN"/>
    <property type="match status" value="1"/>
</dbReference>
<proteinExistence type="predicted"/>
<dbReference type="EMBL" id="JASCZI010000492">
    <property type="protein sequence ID" value="MED6112081.1"/>
    <property type="molecule type" value="Genomic_DNA"/>
</dbReference>
<sequence length="1010" mass="115280">MGNAKSTQQRTIHTHHASSNSGGATQDAAAEQATLYHEVLYRVQDHALDLKLPNSTGDALLMFHDKNHGPAIIPDVHTTTPPRITRASDGTVTTVFQRPGPEGQSSFRQSSFRRICTSSSISIQHTTHPDDPPVHYYDNGKPVYVSHIQGHFIWDVDPSMCDLDCDCQDWNDWSDSEDEDYARRRRKSKKKKKQSCTVSKRPDPPDEPDCKPKFSLKRRSQKSYQDYSTVNPQVVPCIATLGSYDHDFPPLQTSADDARVTRRLYITPPQGVSPHGYQAITPQEEVLNWHTDNALNQNKVLNRIDHRLGTLEEKVDETSTHMSHLQAHIKKLRDRLATQAIQLDHDLKSYIYEQYFGPDFYKKNQELIKIKAQLKQIEDDQARKTRPQTLTINPLSLYPSPYPTYTPNLYPPPSSPTQSPDYGSIFQSFHSLAKYAQPKTPIPPPVQPTGFKSKEPKPRPRSPWKPEFREFFSGDSSSTNKGEKEEKAPDRTINFMAQNDSTSEEDSSANYSEETSEEDHIADVSTIAIVNPAGEDSDEGHVTDDEDHRQPRQTTPSLPPPDSSSSKSGNFYFTFDDIDPDKYRQRLNDFGAWIDTRMTIPGMTLPQVHTEFITRMTGNLREWMNGFSEYERMGLVNGTSENFLGLIHKEFLGDITIIQKRNSQEYYEMKCCSLNRKDLKIHYKRMINKYYSLGGNTNPPLKHVFVASLPDELQPEIQRMMVALRKEVPTTSLGEIYQIALVALDKLCETQNMFKQLQKHSQKLKEACNKSYLQIKCKDKDPYERKEEGDTSREEVSGAKRPTNAFSAAKLDDDDFVDILEEQSQKDEDTQYVLHMSDSDTCSNLTDDEDKYRPIHAVTSILPQKWITQEEMGHLGSIGLKQIDNTPRPHFNLKVKASKYDRPVKAVAFLDTGSCATIVKPHMLPSEAWIPFNKKFTTINQEVFTISLISKENVGLQLFPEVTTWIRVLGSDLLDKDVLFGYDAYYRTRGVSIWPDGLKYKKQFCHSQIL</sequence>
<feature type="compositionally biased region" description="Basic and acidic residues" evidence="1">
    <location>
        <begin position="781"/>
        <end position="798"/>
    </location>
</feature>
<feature type="compositionally biased region" description="Basic residues" evidence="1">
    <location>
        <begin position="184"/>
        <end position="194"/>
    </location>
</feature>
<reference evidence="2 3" key="1">
    <citation type="journal article" date="2023" name="Plants (Basel)">
        <title>Bridging the Gap: Combining Genomics and Transcriptomics Approaches to Understand Stylosanthes scabra, an Orphan Legume from the Brazilian Caatinga.</title>
        <authorList>
            <person name="Ferreira-Neto J.R.C."/>
            <person name="da Silva M.D."/>
            <person name="Binneck E."/>
            <person name="de Melo N.F."/>
            <person name="da Silva R.H."/>
            <person name="de Melo A.L.T.M."/>
            <person name="Pandolfi V."/>
            <person name="Bustamante F.O."/>
            <person name="Brasileiro-Vidal A.C."/>
            <person name="Benko-Iseppon A.M."/>
        </authorList>
    </citation>
    <scope>NUCLEOTIDE SEQUENCE [LARGE SCALE GENOMIC DNA]</scope>
    <source>
        <tissue evidence="2">Leaves</tissue>
    </source>
</reference>
<dbReference type="Proteomes" id="UP001341840">
    <property type="component" value="Unassembled WGS sequence"/>
</dbReference>
<organism evidence="2 3">
    <name type="scientific">Stylosanthes scabra</name>
    <dbReference type="NCBI Taxonomy" id="79078"/>
    <lineage>
        <taxon>Eukaryota</taxon>
        <taxon>Viridiplantae</taxon>
        <taxon>Streptophyta</taxon>
        <taxon>Embryophyta</taxon>
        <taxon>Tracheophyta</taxon>
        <taxon>Spermatophyta</taxon>
        <taxon>Magnoliopsida</taxon>
        <taxon>eudicotyledons</taxon>
        <taxon>Gunneridae</taxon>
        <taxon>Pentapetalae</taxon>
        <taxon>rosids</taxon>
        <taxon>fabids</taxon>
        <taxon>Fabales</taxon>
        <taxon>Fabaceae</taxon>
        <taxon>Papilionoideae</taxon>
        <taxon>50 kb inversion clade</taxon>
        <taxon>dalbergioids sensu lato</taxon>
        <taxon>Dalbergieae</taxon>
        <taxon>Pterocarpus clade</taxon>
        <taxon>Stylosanthes</taxon>
    </lineage>
</organism>
<feature type="compositionally biased region" description="Basic and acidic residues" evidence="1">
    <location>
        <begin position="539"/>
        <end position="550"/>
    </location>
</feature>
<evidence type="ECO:0000256" key="1">
    <source>
        <dbReference type="SAM" id="MobiDB-lite"/>
    </source>
</evidence>
<gene>
    <name evidence="2" type="ORF">PIB30_058483</name>
</gene>
<comment type="caution">
    <text evidence="2">The sequence shown here is derived from an EMBL/GenBank/DDBJ whole genome shotgun (WGS) entry which is preliminary data.</text>
</comment>
<feature type="compositionally biased region" description="Basic and acidic residues" evidence="1">
    <location>
        <begin position="481"/>
        <end position="490"/>
    </location>
</feature>
<name>A0ABU6QJE5_9FABA</name>
<evidence type="ECO:0000313" key="2">
    <source>
        <dbReference type="EMBL" id="MED6112081.1"/>
    </source>
</evidence>
<dbReference type="PANTHER" id="PTHR48435:SF1">
    <property type="entry name" value="POLYPROTEIN"/>
    <property type="match status" value="1"/>
</dbReference>